<dbReference type="PROSITE" id="PS50885">
    <property type="entry name" value="HAMP"/>
    <property type="match status" value="1"/>
</dbReference>
<evidence type="ECO:0000256" key="2">
    <source>
        <dbReference type="ARBA" id="ARBA00004370"/>
    </source>
</evidence>
<evidence type="ECO:0000256" key="9">
    <source>
        <dbReference type="ARBA" id="ARBA00023012"/>
    </source>
</evidence>
<dbReference type="SUPFAM" id="SSF55874">
    <property type="entry name" value="ATPase domain of HSP90 chaperone/DNA topoisomerase II/histidine kinase"/>
    <property type="match status" value="1"/>
</dbReference>
<accession>D5MEZ7</accession>
<dbReference type="Gene3D" id="1.10.287.130">
    <property type="match status" value="1"/>
</dbReference>
<evidence type="ECO:0000256" key="10">
    <source>
        <dbReference type="ARBA" id="ARBA00023136"/>
    </source>
</evidence>
<dbReference type="SMART" id="SM00388">
    <property type="entry name" value="HisKA"/>
    <property type="match status" value="1"/>
</dbReference>
<keyword evidence="8" id="KW-0067">ATP-binding</keyword>
<dbReference type="EMBL" id="FP565575">
    <property type="protein sequence ID" value="CBE68326.1"/>
    <property type="molecule type" value="Genomic_DNA"/>
</dbReference>
<dbReference type="PATRIC" id="fig|671143.5.peg.1110"/>
<dbReference type="SUPFAM" id="SSF47384">
    <property type="entry name" value="Homodimeric domain of signal transducing histidine kinase"/>
    <property type="match status" value="1"/>
</dbReference>
<dbReference type="eggNOG" id="COG2205">
    <property type="taxonomic scope" value="Bacteria"/>
</dbReference>
<dbReference type="InterPro" id="IPR036890">
    <property type="entry name" value="HATPase_C_sf"/>
</dbReference>
<dbReference type="InterPro" id="IPR003661">
    <property type="entry name" value="HisK_dim/P_dom"/>
</dbReference>
<evidence type="ECO:0000313" key="18">
    <source>
        <dbReference type="Proteomes" id="UP000006898"/>
    </source>
</evidence>
<dbReference type="CDD" id="cd16922">
    <property type="entry name" value="HATPase_EvgS-ArcB-TorS-like"/>
    <property type="match status" value="1"/>
</dbReference>
<keyword evidence="5 17" id="KW-0808">Transferase</keyword>
<keyword evidence="10 14" id="KW-0472">Membrane</keyword>
<dbReference type="Pfam" id="PF00512">
    <property type="entry name" value="HisKA"/>
    <property type="match status" value="1"/>
</dbReference>
<dbReference type="Pfam" id="PF00672">
    <property type="entry name" value="HAMP"/>
    <property type="match status" value="1"/>
</dbReference>
<dbReference type="SMART" id="SM00304">
    <property type="entry name" value="HAMP"/>
    <property type="match status" value="1"/>
</dbReference>
<gene>
    <name evidence="17" type="ORF">DAMO_1266</name>
</gene>
<keyword evidence="4" id="KW-0597">Phosphoprotein</keyword>
<keyword evidence="9" id="KW-0902">Two-component regulatory system</keyword>
<dbReference type="CDD" id="cd06225">
    <property type="entry name" value="HAMP"/>
    <property type="match status" value="1"/>
</dbReference>
<keyword evidence="14" id="KW-1133">Transmembrane helix</keyword>
<dbReference type="GO" id="GO:0009927">
    <property type="term" value="F:histidine phosphotransfer kinase activity"/>
    <property type="evidence" value="ECO:0007669"/>
    <property type="project" value="TreeGrafter"/>
</dbReference>
<dbReference type="FunFam" id="1.10.287.130:FF:000038">
    <property type="entry name" value="Sensory transduction histidine kinase"/>
    <property type="match status" value="1"/>
</dbReference>
<dbReference type="eggNOG" id="COG5000">
    <property type="taxonomic scope" value="Bacteria"/>
</dbReference>
<dbReference type="GO" id="GO:0005524">
    <property type="term" value="F:ATP binding"/>
    <property type="evidence" value="ECO:0007669"/>
    <property type="project" value="UniProtKB-KW"/>
</dbReference>
<dbReference type="Pfam" id="PF02518">
    <property type="entry name" value="HATPase_c"/>
    <property type="match status" value="1"/>
</dbReference>
<evidence type="ECO:0000256" key="1">
    <source>
        <dbReference type="ARBA" id="ARBA00000085"/>
    </source>
</evidence>
<evidence type="ECO:0000256" key="13">
    <source>
        <dbReference type="SAM" id="MobiDB-lite"/>
    </source>
</evidence>
<dbReference type="HOGENOM" id="CLU_000445_104_15_0"/>
<dbReference type="AlphaFoldDB" id="D5MEZ7"/>
<dbReference type="FunFam" id="3.30.565.10:FF:000010">
    <property type="entry name" value="Sensor histidine kinase RcsC"/>
    <property type="match status" value="1"/>
</dbReference>
<feature type="coiled-coil region" evidence="12">
    <location>
        <begin position="237"/>
        <end position="268"/>
    </location>
</feature>
<dbReference type="PANTHER" id="PTHR43047:SF72">
    <property type="entry name" value="OSMOSENSING HISTIDINE PROTEIN KINASE SLN1"/>
    <property type="match status" value="1"/>
</dbReference>
<dbReference type="PROSITE" id="PS50109">
    <property type="entry name" value="HIS_KIN"/>
    <property type="match status" value="1"/>
</dbReference>
<keyword evidence="6" id="KW-0547">Nucleotide-binding</keyword>
<dbReference type="SUPFAM" id="SSF158472">
    <property type="entry name" value="HAMP domain-like"/>
    <property type="match status" value="1"/>
</dbReference>
<keyword evidence="11" id="KW-0131">Cell cycle</keyword>
<evidence type="ECO:0000256" key="8">
    <source>
        <dbReference type="ARBA" id="ARBA00022840"/>
    </source>
</evidence>
<dbReference type="GO" id="GO:0000155">
    <property type="term" value="F:phosphorelay sensor kinase activity"/>
    <property type="evidence" value="ECO:0007669"/>
    <property type="project" value="InterPro"/>
</dbReference>
<sequence>MPLFRDVPIQKKLRRITILTTSVALLLTGAALIVYEFVAYRSVMTRELMSIADIIGANSVAALTFNDPMAAEGTLSALRKDSRIAVAALYTKEGRTFALYRRQVSDGEVIPAAPRADGSAFEGGRLILFHPIILDYEKIGTLYIQADTQEAYARLQVSVVIVFGVLLASSLVALYLASTLEGVISKPIVNLAETAAIVSEKQDYSVRVAGSGRDELGRLIAGFNEMLAQIQRRDVAIQEARDRLEGAVEERTRQLLEAKQQAEEASRHKSLFLSNMSHELRTPLNSIIGFASLLQDPIVSSLPEKELQLMRHISTSGEHLLALINDLLDISKVEAGKLILQPQAFPLGEAIEAAVYTFRPQAAQKQQDLGLSMDHDMPIIKADPIRFKQILYNLLSNAVKFTPVGGRIKVAARIAPGVGHQKAGSNDVDPLHPIPCTQYPGECVEIAVSDTGIGIRCEDLSKLFQLFTQLEPTLTKQFQGTGLGLALTKQLVELHGGTIGAASEGPGRGSTFTVRLPLPSPERPKTGG</sequence>
<dbReference type="GO" id="GO:0005886">
    <property type="term" value="C:plasma membrane"/>
    <property type="evidence" value="ECO:0007669"/>
    <property type="project" value="TreeGrafter"/>
</dbReference>
<feature type="region of interest" description="Disordered" evidence="13">
    <location>
        <begin position="500"/>
        <end position="528"/>
    </location>
</feature>
<proteinExistence type="predicted"/>
<name>D5MEZ7_METO1</name>
<feature type="domain" description="Histidine kinase" evidence="15">
    <location>
        <begin position="275"/>
        <end position="520"/>
    </location>
</feature>
<feature type="transmembrane region" description="Helical" evidence="14">
    <location>
        <begin position="157"/>
        <end position="177"/>
    </location>
</feature>
<evidence type="ECO:0000256" key="5">
    <source>
        <dbReference type="ARBA" id="ARBA00022679"/>
    </source>
</evidence>
<evidence type="ECO:0000256" key="11">
    <source>
        <dbReference type="ARBA" id="ARBA00023306"/>
    </source>
</evidence>
<evidence type="ECO:0000256" key="14">
    <source>
        <dbReference type="SAM" id="Phobius"/>
    </source>
</evidence>
<dbReference type="InterPro" id="IPR003660">
    <property type="entry name" value="HAMP_dom"/>
</dbReference>
<dbReference type="PRINTS" id="PR00344">
    <property type="entry name" value="BCTRLSENSOR"/>
</dbReference>
<dbReference type="PANTHER" id="PTHR43047">
    <property type="entry name" value="TWO-COMPONENT HISTIDINE PROTEIN KINASE"/>
    <property type="match status" value="1"/>
</dbReference>
<evidence type="ECO:0000256" key="4">
    <source>
        <dbReference type="ARBA" id="ARBA00022553"/>
    </source>
</evidence>
<evidence type="ECO:0000256" key="3">
    <source>
        <dbReference type="ARBA" id="ARBA00012438"/>
    </source>
</evidence>
<dbReference type="Gene3D" id="6.10.340.10">
    <property type="match status" value="1"/>
</dbReference>
<evidence type="ECO:0000256" key="6">
    <source>
        <dbReference type="ARBA" id="ARBA00022741"/>
    </source>
</evidence>
<dbReference type="EC" id="2.7.13.3" evidence="3"/>
<dbReference type="KEGG" id="mox:DAMO_1266"/>
<feature type="transmembrane region" description="Helical" evidence="14">
    <location>
        <begin position="16"/>
        <end position="40"/>
    </location>
</feature>
<dbReference type="Proteomes" id="UP000006898">
    <property type="component" value="Chromosome"/>
</dbReference>
<evidence type="ECO:0000313" key="17">
    <source>
        <dbReference type="EMBL" id="CBE68326.1"/>
    </source>
</evidence>
<reference evidence="17 18" key="1">
    <citation type="journal article" date="2010" name="Nature">
        <title>Nitrite-driven anaerobic methane oxidation by oxygenic bacteria.</title>
        <authorList>
            <person name="Ettwig K.F."/>
            <person name="Butler M.K."/>
            <person name="Le Paslier D."/>
            <person name="Pelletier E."/>
            <person name="Mangenot S."/>
            <person name="Kuypers M.M.M."/>
            <person name="Schreiber F."/>
            <person name="Dutilh B.E."/>
            <person name="Zedelius J."/>
            <person name="de Beer D."/>
            <person name="Gloerich J."/>
            <person name="Wessels H.J.C.T."/>
            <person name="van Allen T."/>
            <person name="Luesken F."/>
            <person name="Wu M."/>
            <person name="van de Pas-Schoonen K.T."/>
            <person name="Op den Camp H.J.M."/>
            <person name="Janssen-Megens E.M."/>
            <person name="Francoijs K-J."/>
            <person name="Stunnenberg H."/>
            <person name="Weissenbach J."/>
            <person name="Jetten M.S.M."/>
            <person name="Strous M."/>
        </authorList>
    </citation>
    <scope>NUCLEOTIDE SEQUENCE [LARGE SCALE GENOMIC DNA]</scope>
</reference>
<evidence type="ECO:0000259" key="15">
    <source>
        <dbReference type="PROSITE" id="PS50109"/>
    </source>
</evidence>
<evidence type="ECO:0000256" key="7">
    <source>
        <dbReference type="ARBA" id="ARBA00022777"/>
    </source>
</evidence>
<comment type="catalytic activity">
    <reaction evidence="1">
        <text>ATP + protein L-histidine = ADP + protein N-phospho-L-histidine.</text>
        <dbReference type="EC" id="2.7.13.3"/>
    </reaction>
</comment>
<dbReference type="InterPro" id="IPR005467">
    <property type="entry name" value="His_kinase_dom"/>
</dbReference>
<dbReference type="SMART" id="SM00387">
    <property type="entry name" value="HATPase_c"/>
    <property type="match status" value="1"/>
</dbReference>
<evidence type="ECO:0000259" key="16">
    <source>
        <dbReference type="PROSITE" id="PS50885"/>
    </source>
</evidence>
<dbReference type="InterPro" id="IPR003594">
    <property type="entry name" value="HATPase_dom"/>
</dbReference>
<comment type="subcellular location">
    <subcellularLocation>
        <location evidence="2">Membrane</location>
    </subcellularLocation>
</comment>
<organism evidence="17 18">
    <name type="scientific">Methylomirabilis oxygeniifera</name>
    <dbReference type="NCBI Taxonomy" id="671143"/>
    <lineage>
        <taxon>Bacteria</taxon>
        <taxon>Candidatus Methylomirabilota</taxon>
        <taxon>Candidatus Methylomirabilia</taxon>
        <taxon>Candidatus Methylomirabilales</taxon>
        <taxon>Candidatus Methylomirabilaceae</taxon>
        <taxon>Candidatus Methylomirabilis</taxon>
    </lineage>
</organism>
<dbReference type="Gene3D" id="3.30.565.10">
    <property type="entry name" value="Histidine kinase-like ATPase, C-terminal domain"/>
    <property type="match status" value="1"/>
</dbReference>
<dbReference type="STRING" id="671143.DAMO_1266"/>
<dbReference type="Pfam" id="PF17152">
    <property type="entry name" value="CHASE8"/>
    <property type="match status" value="1"/>
</dbReference>
<dbReference type="CDD" id="cd00082">
    <property type="entry name" value="HisKA"/>
    <property type="match status" value="1"/>
</dbReference>
<dbReference type="InterPro" id="IPR033417">
    <property type="entry name" value="CHASE8"/>
</dbReference>
<keyword evidence="14" id="KW-0812">Transmembrane</keyword>
<dbReference type="InterPro" id="IPR036097">
    <property type="entry name" value="HisK_dim/P_sf"/>
</dbReference>
<keyword evidence="7 17" id="KW-0418">Kinase</keyword>
<feature type="domain" description="HAMP" evidence="16">
    <location>
        <begin position="182"/>
        <end position="235"/>
    </location>
</feature>
<evidence type="ECO:0000256" key="12">
    <source>
        <dbReference type="SAM" id="Coils"/>
    </source>
</evidence>
<protein>
    <recommendedName>
        <fullName evidence="3">histidine kinase</fullName>
        <ecNumber evidence="3">2.7.13.3</ecNumber>
    </recommendedName>
</protein>
<dbReference type="InterPro" id="IPR004358">
    <property type="entry name" value="Sig_transdc_His_kin-like_C"/>
</dbReference>
<keyword evidence="12" id="KW-0175">Coiled coil</keyword>